<comment type="caution">
    <text evidence="8">Lacks conserved residue(s) required for the propagation of feature annotation.</text>
</comment>
<comment type="catalytic activity">
    <reaction evidence="8">
        <text>5,6-dihydrouridine(20) in tRNA + NADP(+) = uridine(20) in tRNA + NADPH + H(+)</text>
        <dbReference type="Rhea" id="RHEA:53336"/>
        <dbReference type="Rhea" id="RHEA-COMP:13533"/>
        <dbReference type="Rhea" id="RHEA-COMP:13534"/>
        <dbReference type="ChEBI" id="CHEBI:15378"/>
        <dbReference type="ChEBI" id="CHEBI:57783"/>
        <dbReference type="ChEBI" id="CHEBI:58349"/>
        <dbReference type="ChEBI" id="CHEBI:65315"/>
        <dbReference type="ChEBI" id="CHEBI:74443"/>
        <dbReference type="EC" id="1.3.1.91"/>
    </reaction>
</comment>
<feature type="active site" description="Proton donor" evidence="8 10">
    <location>
        <position position="122"/>
    </location>
</feature>
<evidence type="ECO:0000256" key="12">
    <source>
        <dbReference type="SAM" id="MobiDB-lite"/>
    </source>
</evidence>
<dbReference type="InterPro" id="IPR013785">
    <property type="entry name" value="Aldolase_TIM"/>
</dbReference>
<reference evidence="14 15" key="1">
    <citation type="journal article" date="2015" name="Stand. Genomic Sci.">
        <title>Complete genome sequence and description of Salinispira pacifica gen. nov., sp. nov., a novel spirochaete isolated form a hypersaline microbial mat.</title>
        <authorList>
            <person name="Ben Hania W."/>
            <person name="Joseph M."/>
            <person name="Schumann P."/>
            <person name="Bunk B."/>
            <person name="Fiebig A."/>
            <person name="Sproer C."/>
            <person name="Klenk H.P."/>
            <person name="Fardeau M.L."/>
            <person name="Spring S."/>
        </authorList>
    </citation>
    <scope>NUCLEOTIDE SEQUENCE [LARGE SCALE GENOMIC DNA]</scope>
    <source>
        <strain evidence="14 15">L21-RPul-D2</strain>
    </source>
</reference>
<comment type="catalytic activity">
    <reaction evidence="8">
        <text>5,6-dihydrouridine(20a) in tRNA + NAD(+) = uridine(20a) in tRNA + NADH + H(+)</text>
        <dbReference type="Rhea" id="RHEA:53348"/>
        <dbReference type="Rhea" id="RHEA-COMP:13535"/>
        <dbReference type="Rhea" id="RHEA-COMP:13536"/>
        <dbReference type="ChEBI" id="CHEBI:15378"/>
        <dbReference type="ChEBI" id="CHEBI:57540"/>
        <dbReference type="ChEBI" id="CHEBI:57945"/>
        <dbReference type="ChEBI" id="CHEBI:65315"/>
        <dbReference type="ChEBI" id="CHEBI:74443"/>
    </reaction>
</comment>
<evidence type="ECO:0000256" key="1">
    <source>
        <dbReference type="ARBA" id="ARBA00022555"/>
    </source>
</evidence>
<keyword evidence="1 8" id="KW-0820">tRNA-binding</keyword>
<evidence type="ECO:0000256" key="9">
    <source>
        <dbReference type="PIRNR" id="PIRNR006621"/>
    </source>
</evidence>
<evidence type="ECO:0000313" key="15">
    <source>
        <dbReference type="Proteomes" id="UP000018680"/>
    </source>
</evidence>
<dbReference type="GO" id="GO:0000049">
    <property type="term" value="F:tRNA binding"/>
    <property type="evidence" value="ECO:0007669"/>
    <property type="project" value="UniProtKB-UniRule"/>
</dbReference>
<keyword evidence="5 8" id="KW-0521">NADP</keyword>
<comment type="similarity">
    <text evidence="9">Belongs to the dus family.</text>
</comment>
<evidence type="ECO:0000256" key="11">
    <source>
        <dbReference type="PIRSR" id="PIRSR006621-2"/>
    </source>
</evidence>
<protein>
    <recommendedName>
        <fullName evidence="8">tRNA-dihydrouridine(20/20a) synthase</fullName>
        <ecNumber evidence="8">1.3.1.91</ecNumber>
    </recommendedName>
    <alternativeName>
        <fullName evidence="8">DusA-like U20-specific dihydrouridine synthase</fullName>
        <shortName evidence="8">U20-specific Dus</shortName>
    </alternativeName>
</protein>
<evidence type="ECO:0000256" key="5">
    <source>
        <dbReference type="ARBA" id="ARBA00022857"/>
    </source>
</evidence>
<feature type="region of interest" description="Disordered" evidence="12">
    <location>
        <begin position="1"/>
        <end position="27"/>
    </location>
</feature>
<feature type="binding site" evidence="8 11">
    <location>
        <position position="199"/>
    </location>
    <ligand>
        <name>FMN</name>
        <dbReference type="ChEBI" id="CHEBI:58210"/>
    </ligand>
</feature>
<evidence type="ECO:0000256" key="4">
    <source>
        <dbReference type="ARBA" id="ARBA00022694"/>
    </source>
</evidence>
<dbReference type="AlphaFoldDB" id="V5WDD2"/>
<dbReference type="GO" id="GO:0102266">
    <property type="term" value="F:tRNA-dihydrouridine20a synthase activity"/>
    <property type="evidence" value="ECO:0007669"/>
    <property type="project" value="RHEA"/>
</dbReference>
<proteinExistence type="inferred from homology"/>
<dbReference type="GO" id="GO:0102264">
    <property type="term" value="F:tRNA-dihydrouridine20 synthase activity"/>
    <property type="evidence" value="ECO:0007669"/>
    <property type="project" value="UniProtKB-EC"/>
</dbReference>
<evidence type="ECO:0000256" key="6">
    <source>
        <dbReference type="ARBA" id="ARBA00022884"/>
    </source>
</evidence>
<evidence type="ECO:0000256" key="8">
    <source>
        <dbReference type="HAMAP-Rule" id="MF_02041"/>
    </source>
</evidence>
<dbReference type="Proteomes" id="UP000018680">
    <property type="component" value="Chromosome"/>
</dbReference>
<comment type="similarity">
    <text evidence="8">Belongs to the Dus family. DusA subfamily.</text>
</comment>
<evidence type="ECO:0000256" key="7">
    <source>
        <dbReference type="ARBA" id="ARBA00023002"/>
    </source>
</evidence>
<evidence type="ECO:0000256" key="3">
    <source>
        <dbReference type="ARBA" id="ARBA00022643"/>
    </source>
</evidence>
<keyword evidence="15" id="KW-1185">Reference proteome</keyword>
<feature type="binding site" evidence="8 11">
    <location>
        <position position="92"/>
    </location>
    <ligand>
        <name>FMN</name>
        <dbReference type="ChEBI" id="CHEBI:58210"/>
    </ligand>
</feature>
<dbReference type="CDD" id="cd02801">
    <property type="entry name" value="DUS_like_FMN"/>
    <property type="match status" value="1"/>
</dbReference>
<dbReference type="KEGG" id="slr:L21SP2_0401"/>
<dbReference type="Pfam" id="PF01207">
    <property type="entry name" value="Dus"/>
    <property type="match status" value="1"/>
</dbReference>
<comment type="catalytic activity">
    <reaction evidence="8">
        <text>5,6-dihydrouridine(20) in tRNA + NAD(+) = uridine(20) in tRNA + NADH + H(+)</text>
        <dbReference type="Rhea" id="RHEA:53340"/>
        <dbReference type="Rhea" id="RHEA-COMP:13533"/>
        <dbReference type="Rhea" id="RHEA-COMP:13534"/>
        <dbReference type="ChEBI" id="CHEBI:15378"/>
        <dbReference type="ChEBI" id="CHEBI:57540"/>
        <dbReference type="ChEBI" id="CHEBI:57945"/>
        <dbReference type="ChEBI" id="CHEBI:65315"/>
        <dbReference type="ChEBI" id="CHEBI:74443"/>
        <dbReference type="EC" id="1.3.1.91"/>
    </reaction>
</comment>
<comment type="cofactor">
    <cofactor evidence="8 9 11">
        <name>FMN</name>
        <dbReference type="ChEBI" id="CHEBI:58210"/>
    </cofactor>
</comment>
<evidence type="ECO:0000313" key="14">
    <source>
        <dbReference type="EMBL" id="AHC13833.1"/>
    </source>
</evidence>
<feature type="binding site" evidence="8 11">
    <location>
        <position position="161"/>
    </location>
    <ligand>
        <name>FMN</name>
        <dbReference type="ChEBI" id="CHEBI:58210"/>
    </ligand>
</feature>
<keyword evidence="3 8" id="KW-0288">FMN</keyword>
<feature type="binding site" evidence="8 11">
    <location>
        <begin position="261"/>
        <end position="262"/>
    </location>
    <ligand>
        <name>FMN</name>
        <dbReference type="ChEBI" id="CHEBI:58210"/>
    </ligand>
</feature>
<feature type="site" description="Interacts with tRNA; defines subfamily-specific binding signature" evidence="8">
    <location>
        <position position="338"/>
    </location>
</feature>
<organism evidence="14 15">
    <name type="scientific">Salinispira pacifica</name>
    <dbReference type="NCBI Taxonomy" id="1307761"/>
    <lineage>
        <taxon>Bacteria</taxon>
        <taxon>Pseudomonadati</taxon>
        <taxon>Spirochaetota</taxon>
        <taxon>Spirochaetia</taxon>
        <taxon>Spirochaetales</taxon>
        <taxon>Spirochaetaceae</taxon>
        <taxon>Salinispira</taxon>
    </lineage>
</organism>
<evidence type="ECO:0000259" key="13">
    <source>
        <dbReference type="Pfam" id="PF01207"/>
    </source>
</evidence>
<feature type="binding site" evidence="8 11">
    <location>
        <begin position="239"/>
        <end position="241"/>
    </location>
    <ligand>
        <name>FMN</name>
        <dbReference type="ChEBI" id="CHEBI:58210"/>
    </ligand>
</feature>
<keyword evidence="11" id="KW-0547">Nucleotide-binding</keyword>
<dbReference type="RefSeq" id="WP_024266765.1">
    <property type="nucleotide sequence ID" value="NC_023035.1"/>
</dbReference>
<dbReference type="InterPro" id="IPR001269">
    <property type="entry name" value="DUS_fam"/>
</dbReference>
<dbReference type="PANTHER" id="PTHR42907">
    <property type="entry name" value="FMN-LINKED OXIDOREDUCTASES SUPERFAMILY PROTEIN"/>
    <property type="match status" value="1"/>
</dbReference>
<dbReference type="eggNOG" id="COG0042">
    <property type="taxonomic scope" value="Bacteria"/>
</dbReference>
<gene>
    <name evidence="14" type="ORF">L21SP2_0401</name>
</gene>
<comment type="function">
    <text evidence="8">Catalyzes the synthesis of 5,6-dihydrouridine (D), a modified base found in the D-loop of most tRNAs, via the reduction of the C5-C6 double bond in target uridines. Specifically modifies U20 and U20a in tRNAs.</text>
</comment>
<dbReference type="PIRSF" id="PIRSF006621">
    <property type="entry name" value="Dus"/>
    <property type="match status" value="1"/>
</dbReference>
<dbReference type="InterPro" id="IPR004653">
    <property type="entry name" value="DusA"/>
</dbReference>
<accession>V5WDD2</accession>
<dbReference type="STRING" id="1307761.L21SP2_0401"/>
<dbReference type="HAMAP" id="MF_02041">
    <property type="entry name" value="DusA_subfam"/>
    <property type="match status" value="1"/>
</dbReference>
<feature type="site" description="Interacts with tRNA" evidence="8">
    <location>
        <position position="214"/>
    </location>
</feature>
<comment type="catalytic activity">
    <reaction evidence="8">
        <text>5,6-dihydrouridine(20a) in tRNA + NADP(+) = uridine(20a) in tRNA + NADPH + H(+)</text>
        <dbReference type="Rhea" id="RHEA:53344"/>
        <dbReference type="Rhea" id="RHEA-COMP:13535"/>
        <dbReference type="Rhea" id="RHEA-COMP:13536"/>
        <dbReference type="ChEBI" id="CHEBI:15378"/>
        <dbReference type="ChEBI" id="CHEBI:57783"/>
        <dbReference type="ChEBI" id="CHEBI:58349"/>
        <dbReference type="ChEBI" id="CHEBI:65315"/>
        <dbReference type="ChEBI" id="CHEBI:74443"/>
    </reaction>
</comment>
<keyword evidence="7 8" id="KW-0560">Oxidoreductase</keyword>
<sequence length="382" mass="43490">MLKTFNPGLNPGGSAGPNQAGAGEFPPRPGVYAPVSVAPMIDKTHRHFRRFLRLLTRQTLLYTEMLTPSAIIHGDRNKLLDFDEIERPIALQLGGDDPREMAEAIRIAEDWGYDEYNLNVGCPSDRVQNKNFGACLMADSPRVAELLNAMYESGTRPVTVKHRIGIQSRIKALDLSSYEHMRDFVLRLKDGPAQRYSVHARVAILEGLSPKENRNIPPIRYDEVYRLKEEFPGLHIEINGGIKTHGEIASHLQRCDGVMLGRLSYERPWRFASMDRLYYGRQTADYRTPGPDDILDPTRREILNEYFDYMKEWSERGMNVRSLVWPVLELFAGQPGSRRWKQTLSRALPRGMSSTRFLDEGLACAPSDFLDIRASRDPLTSE</sequence>
<feature type="site" description="Interacts with tRNA; defines subfamily-specific binding signature" evidence="8">
    <location>
        <position position="211"/>
    </location>
</feature>
<feature type="domain" description="DUS-like FMN-binding" evidence="13">
    <location>
        <begin position="37"/>
        <end position="346"/>
    </location>
</feature>
<evidence type="ECO:0000256" key="10">
    <source>
        <dbReference type="PIRSR" id="PIRSR006621-1"/>
    </source>
</evidence>
<dbReference type="EC" id="1.3.1.91" evidence="8"/>
<name>V5WDD2_9SPIO</name>
<dbReference type="PANTHER" id="PTHR42907:SF1">
    <property type="entry name" value="FMN-LINKED OXIDOREDUCTASES SUPERFAMILY PROTEIN"/>
    <property type="match status" value="1"/>
</dbReference>
<dbReference type="NCBIfam" id="NF008774">
    <property type="entry name" value="PRK11815.1"/>
    <property type="match status" value="1"/>
</dbReference>
<evidence type="ECO:0000256" key="2">
    <source>
        <dbReference type="ARBA" id="ARBA00022630"/>
    </source>
</evidence>
<dbReference type="GO" id="GO:0050660">
    <property type="term" value="F:flavin adenine dinucleotide binding"/>
    <property type="evidence" value="ECO:0007669"/>
    <property type="project" value="InterPro"/>
</dbReference>
<dbReference type="SUPFAM" id="SSF51395">
    <property type="entry name" value="FMN-linked oxidoreductases"/>
    <property type="match status" value="1"/>
</dbReference>
<dbReference type="Gene3D" id="3.20.20.70">
    <property type="entry name" value="Aldolase class I"/>
    <property type="match status" value="1"/>
</dbReference>
<dbReference type="GO" id="GO:0010181">
    <property type="term" value="F:FMN binding"/>
    <property type="evidence" value="ECO:0007669"/>
    <property type="project" value="UniProtKB-UniRule"/>
</dbReference>
<keyword evidence="4 8" id="KW-0819">tRNA processing</keyword>
<dbReference type="EMBL" id="CP006939">
    <property type="protein sequence ID" value="AHC13833.1"/>
    <property type="molecule type" value="Genomic_DNA"/>
</dbReference>
<dbReference type="HOGENOM" id="CLU_013299_2_1_12"/>
<dbReference type="InterPro" id="IPR035587">
    <property type="entry name" value="DUS-like_FMN-bd"/>
</dbReference>
<dbReference type="Gene3D" id="1.20.120.1460">
    <property type="match status" value="1"/>
</dbReference>
<feature type="site" description="Interacts with tRNA" evidence="8">
    <location>
        <position position="119"/>
    </location>
</feature>
<keyword evidence="6 8" id="KW-0694">RNA-binding</keyword>
<keyword evidence="2 8" id="KW-0285">Flavoprotein</keyword>
<dbReference type="PATRIC" id="fig|1307761.3.peg.401"/>